<dbReference type="InterPro" id="IPR017930">
    <property type="entry name" value="Myb_dom"/>
</dbReference>
<evidence type="ECO:0000259" key="11">
    <source>
        <dbReference type="PROSITE" id="PS51294"/>
    </source>
</evidence>
<dbReference type="FunFam" id="1.10.10.60:FF:000001">
    <property type="entry name" value="MYB-related transcription factor"/>
    <property type="match status" value="1"/>
</dbReference>
<evidence type="ECO:0000256" key="6">
    <source>
        <dbReference type="ARBA" id="ARBA00023163"/>
    </source>
</evidence>
<keyword evidence="2" id="KW-0677">Repeat</keyword>
<dbReference type="PANTHER" id="PTHR47998">
    <property type="entry name" value="TRANSCRIPTION FACTOR MYB51-LIKE ISOFORM X1"/>
    <property type="match status" value="1"/>
</dbReference>
<evidence type="ECO:0000256" key="4">
    <source>
        <dbReference type="ARBA" id="ARBA00023125"/>
    </source>
</evidence>
<protein>
    <recommendedName>
        <fullName evidence="8">Myb-related protein 123</fullName>
    </recommendedName>
</protein>
<dbReference type="PROSITE" id="PS51294">
    <property type="entry name" value="HTH_MYB"/>
    <property type="match status" value="2"/>
</dbReference>
<gene>
    <name evidence="12" type="ORF">FNV43_RR04175</name>
</gene>
<dbReference type="InterPro" id="IPR001005">
    <property type="entry name" value="SANT/Myb"/>
</dbReference>
<evidence type="ECO:0000256" key="2">
    <source>
        <dbReference type="ARBA" id="ARBA00022737"/>
    </source>
</evidence>
<proteinExistence type="predicted"/>
<comment type="subcellular location">
    <subcellularLocation>
        <location evidence="1">Nucleus</location>
    </subcellularLocation>
</comment>
<dbReference type="CDD" id="cd00167">
    <property type="entry name" value="SANT"/>
    <property type="match status" value="2"/>
</dbReference>
<dbReference type="GO" id="GO:0000976">
    <property type="term" value="F:transcription cis-regulatory region binding"/>
    <property type="evidence" value="ECO:0007669"/>
    <property type="project" value="TreeGrafter"/>
</dbReference>
<reference evidence="12" key="1">
    <citation type="submission" date="2020-03" db="EMBL/GenBank/DDBJ databases">
        <title>A high-quality chromosome-level genome assembly of a woody plant with both climbing and erect habits, Rhamnella rubrinervis.</title>
        <authorList>
            <person name="Lu Z."/>
            <person name="Yang Y."/>
            <person name="Zhu X."/>
            <person name="Sun Y."/>
        </authorList>
    </citation>
    <scope>NUCLEOTIDE SEQUENCE</scope>
    <source>
        <strain evidence="12">BYM</strain>
        <tissue evidence="12">Leaf</tissue>
    </source>
</reference>
<evidence type="ECO:0000313" key="13">
    <source>
        <dbReference type="Proteomes" id="UP000796880"/>
    </source>
</evidence>
<name>A0A8K0HLC4_9ROSA</name>
<feature type="domain" description="Myb-like" evidence="10">
    <location>
        <begin position="7"/>
        <end position="59"/>
    </location>
</feature>
<dbReference type="GO" id="GO:0030154">
    <property type="term" value="P:cell differentiation"/>
    <property type="evidence" value="ECO:0007669"/>
    <property type="project" value="TreeGrafter"/>
</dbReference>
<dbReference type="PROSITE" id="PS50090">
    <property type="entry name" value="MYB_LIKE"/>
    <property type="match status" value="2"/>
</dbReference>
<dbReference type="InterPro" id="IPR015495">
    <property type="entry name" value="Myb_TF_plants"/>
</dbReference>
<evidence type="ECO:0000256" key="1">
    <source>
        <dbReference type="ARBA" id="ARBA00004123"/>
    </source>
</evidence>
<dbReference type="AlphaFoldDB" id="A0A8K0HLC4"/>
<dbReference type="SMART" id="SM00717">
    <property type="entry name" value="SANT"/>
    <property type="match status" value="2"/>
</dbReference>
<dbReference type="GO" id="GO:0006355">
    <property type="term" value="P:regulation of DNA-templated transcription"/>
    <property type="evidence" value="ECO:0007669"/>
    <property type="project" value="TreeGrafter"/>
</dbReference>
<keyword evidence="3" id="KW-0805">Transcription regulation</keyword>
<evidence type="ECO:0000256" key="7">
    <source>
        <dbReference type="ARBA" id="ARBA00023242"/>
    </source>
</evidence>
<sequence>MENKRVKSQPKKNLWKPEEDTILRNYVETHGEGNWATVSQQSGLMRGGKSCRLRWKNYLRPNIKRGGMSQEEEDLIIRMHKLLGNRWSLIAGRLPGRTDNEVKNYWNTHLNKSCPRGKRKPIHSDEHQNTTITEENSITNRNNKVRRLSNPPIITTETQEISTPDQRLVLEETRKEEGSSFIADPWTILGDTEISFNCDIESPIMPVNNNAKFVLDDEPFIAYMDSFLLFEAFGCTAGEDGYAEVGAMQSIIP</sequence>
<keyword evidence="6" id="KW-0804">Transcription</keyword>
<evidence type="ECO:0000256" key="5">
    <source>
        <dbReference type="ARBA" id="ARBA00023159"/>
    </source>
</evidence>
<feature type="region of interest" description="Disordered" evidence="9">
    <location>
        <begin position="114"/>
        <end position="147"/>
    </location>
</feature>
<keyword evidence="4" id="KW-0238">DNA-binding</keyword>
<dbReference type="PANTHER" id="PTHR47998:SF43">
    <property type="entry name" value="TRANSCRIPTION FACTOR MYB82"/>
    <property type="match status" value="1"/>
</dbReference>
<evidence type="ECO:0000259" key="10">
    <source>
        <dbReference type="PROSITE" id="PS50090"/>
    </source>
</evidence>
<evidence type="ECO:0000256" key="8">
    <source>
        <dbReference type="ARBA" id="ARBA00083772"/>
    </source>
</evidence>
<dbReference type="GO" id="GO:0005634">
    <property type="term" value="C:nucleus"/>
    <property type="evidence" value="ECO:0007669"/>
    <property type="project" value="UniProtKB-SubCell"/>
</dbReference>
<organism evidence="12 13">
    <name type="scientific">Rhamnella rubrinervis</name>
    <dbReference type="NCBI Taxonomy" id="2594499"/>
    <lineage>
        <taxon>Eukaryota</taxon>
        <taxon>Viridiplantae</taxon>
        <taxon>Streptophyta</taxon>
        <taxon>Embryophyta</taxon>
        <taxon>Tracheophyta</taxon>
        <taxon>Spermatophyta</taxon>
        <taxon>Magnoliopsida</taxon>
        <taxon>eudicotyledons</taxon>
        <taxon>Gunneridae</taxon>
        <taxon>Pentapetalae</taxon>
        <taxon>rosids</taxon>
        <taxon>fabids</taxon>
        <taxon>Rosales</taxon>
        <taxon>Rhamnaceae</taxon>
        <taxon>rhamnoid group</taxon>
        <taxon>Rhamneae</taxon>
        <taxon>Rhamnella</taxon>
    </lineage>
</organism>
<dbReference type="Proteomes" id="UP000796880">
    <property type="component" value="Unassembled WGS sequence"/>
</dbReference>
<feature type="domain" description="HTH myb-type" evidence="11">
    <location>
        <begin position="11"/>
        <end position="59"/>
    </location>
</feature>
<keyword evidence="5" id="KW-0010">Activator</keyword>
<feature type="compositionally biased region" description="Low complexity" evidence="9">
    <location>
        <begin position="129"/>
        <end position="142"/>
    </location>
</feature>
<accession>A0A8K0HLC4</accession>
<comment type="caution">
    <text evidence="12">The sequence shown here is derived from an EMBL/GenBank/DDBJ whole genome shotgun (WGS) entry which is preliminary data.</text>
</comment>
<dbReference type="FunFam" id="1.10.10.60:FF:000302">
    <property type="entry name" value="Transcription factor TT2"/>
    <property type="match status" value="1"/>
</dbReference>
<keyword evidence="7" id="KW-0539">Nucleus</keyword>
<dbReference type="SUPFAM" id="SSF46689">
    <property type="entry name" value="Homeodomain-like"/>
    <property type="match status" value="1"/>
</dbReference>
<dbReference type="InterPro" id="IPR009057">
    <property type="entry name" value="Homeodomain-like_sf"/>
</dbReference>
<dbReference type="Pfam" id="PF00249">
    <property type="entry name" value="Myb_DNA-binding"/>
    <property type="match status" value="2"/>
</dbReference>
<evidence type="ECO:0000256" key="9">
    <source>
        <dbReference type="SAM" id="MobiDB-lite"/>
    </source>
</evidence>
<dbReference type="Gene3D" id="1.10.10.60">
    <property type="entry name" value="Homeodomain-like"/>
    <property type="match status" value="2"/>
</dbReference>
<feature type="domain" description="HTH myb-type" evidence="11">
    <location>
        <begin position="60"/>
        <end position="114"/>
    </location>
</feature>
<feature type="domain" description="Myb-like" evidence="10">
    <location>
        <begin position="60"/>
        <end position="110"/>
    </location>
</feature>
<evidence type="ECO:0000256" key="3">
    <source>
        <dbReference type="ARBA" id="ARBA00023015"/>
    </source>
</evidence>
<evidence type="ECO:0000313" key="12">
    <source>
        <dbReference type="EMBL" id="KAF3453734.1"/>
    </source>
</evidence>
<dbReference type="EMBL" id="VOIH02000002">
    <property type="protein sequence ID" value="KAF3453734.1"/>
    <property type="molecule type" value="Genomic_DNA"/>
</dbReference>
<dbReference type="OrthoDB" id="2143914at2759"/>
<keyword evidence="13" id="KW-1185">Reference proteome</keyword>